<gene>
    <name evidence="1" type="ORF">MUO14_16910</name>
</gene>
<reference evidence="1 2" key="1">
    <citation type="submission" date="2022-04" db="EMBL/GenBank/DDBJ databases">
        <title>Halobacillus sp. isolated from saltern.</title>
        <authorList>
            <person name="Won M."/>
            <person name="Lee C.-M."/>
            <person name="Woen H.-Y."/>
            <person name="Kwon S.-W."/>
        </authorList>
    </citation>
    <scope>NUCLEOTIDE SEQUENCE [LARGE SCALE GENOMIC DNA]</scope>
    <source>
        <strain evidence="1 2">SSTM10-2</strain>
    </source>
</reference>
<sequence>MPYEYIKEIRSKVGTIPLVVSVAGCLIVDGKNRVLLQHRVDNDFLTIRL</sequence>
<evidence type="ECO:0000313" key="2">
    <source>
        <dbReference type="Proteomes" id="UP000831880"/>
    </source>
</evidence>
<proteinExistence type="predicted"/>
<accession>A0ABY4GW75</accession>
<organism evidence="1 2">
    <name type="scientific">Halobacillus shinanisalinarum</name>
    <dbReference type="NCBI Taxonomy" id="2932258"/>
    <lineage>
        <taxon>Bacteria</taxon>
        <taxon>Bacillati</taxon>
        <taxon>Bacillota</taxon>
        <taxon>Bacilli</taxon>
        <taxon>Bacillales</taxon>
        <taxon>Bacillaceae</taxon>
        <taxon>Halobacillus</taxon>
    </lineage>
</organism>
<dbReference type="RefSeq" id="WP_244751771.1">
    <property type="nucleotide sequence ID" value="NZ_CP095074.1"/>
</dbReference>
<protein>
    <recommendedName>
        <fullName evidence="3">Nudix hydrolase domain-containing protein</fullName>
    </recommendedName>
</protein>
<dbReference type="PROSITE" id="PS51257">
    <property type="entry name" value="PROKAR_LIPOPROTEIN"/>
    <property type="match status" value="1"/>
</dbReference>
<keyword evidence="2" id="KW-1185">Reference proteome</keyword>
<dbReference type="EMBL" id="CP095074">
    <property type="protein sequence ID" value="UOQ92160.1"/>
    <property type="molecule type" value="Genomic_DNA"/>
</dbReference>
<evidence type="ECO:0000313" key="1">
    <source>
        <dbReference type="EMBL" id="UOQ92160.1"/>
    </source>
</evidence>
<dbReference type="Proteomes" id="UP000831880">
    <property type="component" value="Chromosome"/>
</dbReference>
<name>A0ABY4GW75_9BACI</name>
<evidence type="ECO:0008006" key="3">
    <source>
        <dbReference type="Google" id="ProtNLM"/>
    </source>
</evidence>